<dbReference type="InterPro" id="IPR050482">
    <property type="entry name" value="Sensor_HK_TwoCompSys"/>
</dbReference>
<evidence type="ECO:0000259" key="5">
    <source>
        <dbReference type="Pfam" id="PF07730"/>
    </source>
</evidence>
<feature type="transmembrane region" description="Helical" evidence="4">
    <location>
        <begin position="28"/>
        <end position="47"/>
    </location>
</feature>
<sequence>MVLFGLPWLLIPLTFITSASTGEVIVQVAAIIIMGALWAVLVLRSSLTPLQRWTGVTALTVAAIAIDALLGPGWGVVAVFATTAASWVLPRRSALIVIGTVGAVSVLGLMREGTMDGKLLDMLLPVVIGLGMIALVEFIDLTELVRRQQEDLRAMAVLSERNRIARDLHDSIGHSLMAVLVQVRLLRARAAAIKDDRIPDLLYSLNAVESSVRDASGDVRRAIADYRSFDVFTMLESVPSTLRAANVNVQLDAQPRALKLLREHPSISEALGWVLREGATNVLRHSSARSARILIREPESERRFGVSTVELVLVNDGVRPGGPFDAPGGGSGVAGMRNRVERIGGTLLVEPSDDSFTLTACVPLTTERGPDRAS</sequence>
<accession>A0A0C5BEI4</accession>
<feature type="domain" description="Signal transduction histidine kinase subgroup 3 dimerisation and phosphoacceptor" evidence="5">
    <location>
        <begin position="160"/>
        <end position="227"/>
    </location>
</feature>
<keyword evidence="4" id="KW-0472">Membrane</keyword>
<comment type="caution">
    <text evidence="6">The sequence shown here is derived from an EMBL/GenBank/DDBJ whole genome shotgun (WGS) entry which is preliminary data.</text>
</comment>
<feature type="transmembrane region" description="Helical" evidence="4">
    <location>
        <begin position="93"/>
        <end position="110"/>
    </location>
</feature>
<dbReference type="PATRIC" id="fig|145458.7.peg.1516"/>
<dbReference type="Proteomes" id="UP000052979">
    <property type="component" value="Unassembled WGS sequence"/>
</dbReference>
<keyword evidence="4" id="KW-0812">Transmembrane</keyword>
<keyword evidence="3" id="KW-0902">Two-component regulatory system</keyword>
<evidence type="ECO:0000313" key="6">
    <source>
        <dbReference type="EMBL" id="KKM45337.1"/>
    </source>
</evidence>
<feature type="transmembrane region" description="Helical" evidence="4">
    <location>
        <begin position="59"/>
        <end position="81"/>
    </location>
</feature>
<dbReference type="Gene3D" id="3.30.565.10">
    <property type="entry name" value="Histidine kinase-like ATPase, C-terminal domain"/>
    <property type="match status" value="1"/>
</dbReference>
<evidence type="ECO:0000256" key="3">
    <source>
        <dbReference type="ARBA" id="ARBA00023012"/>
    </source>
</evidence>
<keyword evidence="2" id="KW-0418">Kinase</keyword>
<evidence type="ECO:0000256" key="2">
    <source>
        <dbReference type="ARBA" id="ARBA00022777"/>
    </source>
</evidence>
<evidence type="ECO:0000313" key="7">
    <source>
        <dbReference type="Proteomes" id="UP000052979"/>
    </source>
</evidence>
<dbReference type="GO" id="GO:0000155">
    <property type="term" value="F:phosphorelay sensor kinase activity"/>
    <property type="evidence" value="ECO:0007669"/>
    <property type="project" value="InterPro"/>
</dbReference>
<dbReference type="InterPro" id="IPR036890">
    <property type="entry name" value="HATPase_C_sf"/>
</dbReference>
<keyword evidence="4" id="KW-1133">Transmembrane helix</keyword>
<dbReference type="CDD" id="cd16917">
    <property type="entry name" value="HATPase_UhpB-NarQ-NarX-like"/>
    <property type="match status" value="1"/>
</dbReference>
<dbReference type="Pfam" id="PF07730">
    <property type="entry name" value="HisKA_3"/>
    <property type="match status" value="1"/>
</dbReference>
<dbReference type="EMBL" id="LBFI01000044">
    <property type="protein sequence ID" value="KKM45337.1"/>
    <property type="molecule type" value="Genomic_DNA"/>
</dbReference>
<dbReference type="InterPro" id="IPR011712">
    <property type="entry name" value="Sig_transdc_His_kin_sub3_dim/P"/>
</dbReference>
<name>A0A0C5BEI4_9MICO</name>
<feature type="transmembrane region" description="Helical" evidence="4">
    <location>
        <begin position="122"/>
        <end position="139"/>
    </location>
</feature>
<dbReference type="GO" id="GO:0046983">
    <property type="term" value="F:protein dimerization activity"/>
    <property type="evidence" value="ECO:0007669"/>
    <property type="project" value="InterPro"/>
</dbReference>
<dbReference type="KEGG" id="rtx:TI83_06645"/>
<dbReference type="AlphaFoldDB" id="A0A0C5BEI4"/>
<dbReference type="KEGG" id="rtc:APU90_10440"/>
<evidence type="ECO:0000256" key="4">
    <source>
        <dbReference type="SAM" id="Phobius"/>
    </source>
</evidence>
<protein>
    <recommendedName>
        <fullName evidence="5">Signal transduction histidine kinase subgroup 3 dimerisation and phosphoacceptor domain-containing protein</fullName>
    </recommendedName>
</protein>
<gene>
    <name evidence="6" type="ORF">VT73_06825</name>
</gene>
<proteinExistence type="predicted"/>
<dbReference type="GO" id="GO:0016020">
    <property type="term" value="C:membrane"/>
    <property type="evidence" value="ECO:0007669"/>
    <property type="project" value="InterPro"/>
</dbReference>
<dbReference type="Gene3D" id="1.20.5.1930">
    <property type="match status" value="1"/>
</dbReference>
<keyword evidence="1" id="KW-0808">Transferase</keyword>
<dbReference type="PANTHER" id="PTHR24421">
    <property type="entry name" value="NITRATE/NITRITE SENSOR PROTEIN NARX-RELATED"/>
    <property type="match status" value="1"/>
</dbReference>
<organism evidence="6 7">
    <name type="scientific">Rathayibacter toxicus</name>
    <dbReference type="NCBI Taxonomy" id="145458"/>
    <lineage>
        <taxon>Bacteria</taxon>
        <taxon>Bacillati</taxon>
        <taxon>Actinomycetota</taxon>
        <taxon>Actinomycetes</taxon>
        <taxon>Micrococcales</taxon>
        <taxon>Microbacteriaceae</taxon>
        <taxon>Rathayibacter</taxon>
    </lineage>
</organism>
<evidence type="ECO:0000256" key="1">
    <source>
        <dbReference type="ARBA" id="ARBA00022679"/>
    </source>
</evidence>
<reference evidence="6 7" key="1">
    <citation type="submission" date="2015-04" db="EMBL/GenBank/DDBJ databases">
        <title>Draft genome sequence of Rathayibacter toxicus strain FH-142 (AKA 70134 or CS 32), a Western Australian isolate.</title>
        <authorList>
            <consortium name="Consortium for Microbial Forensics and Genomics (microFORGE)"/>
            <person name="Knight B.M."/>
            <person name="Roberts D.P."/>
            <person name="Lin D."/>
            <person name="Hari K."/>
            <person name="Fletcher J."/>
            <person name="Melcher U."/>
            <person name="Blagden T."/>
            <person name="Luster D.G."/>
            <person name="Sechler A.J."/>
            <person name="Schneider W.L."/>
            <person name="Winegar R.A."/>
        </authorList>
    </citation>
    <scope>NUCLEOTIDE SEQUENCE [LARGE SCALE GENOMIC DNA]</scope>
    <source>
        <strain evidence="6 7">FH142</strain>
    </source>
</reference>
<dbReference type="eggNOG" id="COG4585">
    <property type="taxonomic scope" value="Bacteria"/>
</dbReference>
<dbReference type="STRING" id="145458.APU90_10440"/>
<keyword evidence="7" id="KW-1185">Reference proteome</keyword>